<evidence type="ECO:0000256" key="4">
    <source>
        <dbReference type="ARBA" id="ARBA00022692"/>
    </source>
</evidence>
<evidence type="ECO:0000256" key="9">
    <source>
        <dbReference type="RuleBase" id="RU003357"/>
    </source>
</evidence>
<dbReference type="PROSITE" id="PS52016">
    <property type="entry name" value="TONB_DEPENDENT_REC_3"/>
    <property type="match status" value="1"/>
</dbReference>
<keyword evidence="14" id="KW-1185">Reference proteome</keyword>
<evidence type="ECO:0000256" key="10">
    <source>
        <dbReference type="SAM" id="SignalP"/>
    </source>
</evidence>
<keyword evidence="3 8" id="KW-1134">Transmembrane beta strand</keyword>
<keyword evidence="2 8" id="KW-0813">Transport</keyword>
<organism evidence="13 14">
    <name type="scientific">Sinomicrobium weinanense</name>
    <dbReference type="NCBI Taxonomy" id="2842200"/>
    <lineage>
        <taxon>Bacteria</taxon>
        <taxon>Pseudomonadati</taxon>
        <taxon>Bacteroidota</taxon>
        <taxon>Flavobacteriia</taxon>
        <taxon>Flavobacteriales</taxon>
        <taxon>Flavobacteriaceae</taxon>
        <taxon>Sinomicrobium</taxon>
    </lineage>
</organism>
<dbReference type="GO" id="GO:0009279">
    <property type="term" value="C:cell outer membrane"/>
    <property type="evidence" value="ECO:0007669"/>
    <property type="project" value="UniProtKB-SubCell"/>
</dbReference>
<evidence type="ECO:0000259" key="11">
    <source>
        <dbReference type="Pfam" id="PF00593"/>
    </source>
</evidence>
<comment type="subcellular location">
    <subcellularLocation>
        <location evidence="1 8">Cell outer membrane</location>
        <topology evidence="1 8">Multi-pass membrane protein</topology>
    </subcellularLocation>
</comment>
<dbReference type="Gene3D" id="2.60.40.1120">
    <property type="entry name" value="Carboxypeptidase-like, regulatory domain"/>
    <property type="match status" value="1"/>
</dbReference>
<dbReference type="GO" id="GO:0015344">
    <property type="term" value="F:siderophore uptake transmembrane transporter activity"/>
    <property type="evidence" value="ECO:0007669"/>
    <property type="project" value="TreeGrafter"/>
</dbReference>
<evidence type="ECO:0000256" key="5">
    <source>
        <dbReference type="ARBA" id="ARBA00023077"/>
    </source>
</evidence>
<dbReference type="Proteomes" id="UP000653730">
    <property type="component" value="Unassembled WGS sequence"/>
</dbReference>
<sequence length="1028" mass="113758">MTKNYCFKPSGIIQFCLLLLCSSFVIVPTQAQDRTVRGQVTAADDGFPLPGVSIVVVGTTLGTTTDFDGNYEISVPDRAELKFSYIGYTAQTVPVDNREKIDISLEPETDQLSEVVVIGYGTQQKKVSTASTSMVKSEDIVNTVSSDVTQALQGQSAGVNITSTSGQPDSEMKVLVRGAGTIGDSSPLYVVDGVPVTDGIGYLDPSFIERIDVLKDASAAAIYGARAANGVVLVTTKKGKEGKPVIALNSYISFQDIYKKLDLLDAQGYAVIMNEATVNSGDAPFYSPEDIRAFGKGTDWQDEAVNSGAIRQNHSLSVSGGSEYSSYATSLSYLGHEGIIGSQFNQSNFERISFSANSEHQIVRDRLKVGENFTYTNTEKNGVSDEDIYNNSIRSFLNASPIFSPYDEAGEFGMSPWADESNPLGNLYYNNFNETKIDRIVGNIFAEITLLDGLSFRTDIGLDVRNEQTRSFVPEYYLSSGNNNSSSQVTQGSGRSRRWNWENVLRYHREFGKHNLDALVGTSAQKTTYEWSSSTGFNLTFNDFDHAYLSNATNVENIVSGGRNTDYAIQSYFGRVLYDYNNRYLFTATLRRDGSSRIGSDNRYGYFPSFSLGWNISDEAFFPKESFIASLKLRGGWGQNGNDRIGDNVYRSLISSTDKNYYFGIGNSLERYIGSVADAIANPDIKWETSEQVDIGFDARLLKYFTLTFDYYRKDTKDWLVYIPTPDIVGADGTFINGGNIRNEGFELELGYTQHFGDFTISASGNLARNGNKVLRIENDEGLIQGSTDVLFQGLDEMYRVEEGMPVGYFYGLKTDGIFQNEAEVAAQEAQPNARPGDVRFVDLNGDGVINAEDKTKIGDPNPDLTYGFNLNLNYRAFDLSVYTYGVAGNQNAFGVRTYERFYNNYTTDILNRWHGEGTSNRIPRVTSGGDANGNYTRFSDLYIQNASFFRIKTVNLGCDLTKLTDKLPFSQLRLYVSANNLFTFTSYKGMDPEIGFSGNTGDPWASGVDVGFYPQPRTYTIGLNLTF</sequence>
<dbReference type="InterPro" id="IPR008969">
    <property type="entry name" value="CarboxyPept-like_regulatory"/>
</dbReference>
<dbReference type="EMBL" id="JACVDC010000026">
    <property type="protein sequence ID" value="MBC9796389.1"/>
    <property type="molecule type" value="Genomic_DNA"/>
</dbReference>
<evidence type="ECO:0000256" key="6">
    <source>
        <dbReference type="ARBA" id="ARBA00023136"/>
    </source>
</evidence>
<feature type="chain" id="PRO_5037504433" evidence="10">
    <location>
        <begin position="32"/>
        <end position="1028"/>
    </location>
</feature>
<keyword evidence="10" id="KW-0732">Signal</keyword>
<keyword evidence="7 8" id="KW-0998">Cell outer membrane</keyword>
<proteinExistence type="inferred from homology"/>
<evidence type="ECO:0000259" key="12">
    <source>
        <dbReference type="Pfam" id="PF07715"/>
    </source>
</evidence>
<keyword evidence="13" id="KW-0675">Receptor</keyword>
<comment type="caution">
    <text evidence="13">The sequence shown here is derived from an EMBL/GenBank/DDBJ whole genome shotgun (WGS) entry which is preliminary data.</text>
</comment>
<dbReference type="InterPro" id="IPR023996">
    <property type="entry name" value="TonB-dep_OMP_SusC/RagA"/>
</dbReference>
<dbReference type="PANTHER" id="PTHR30069">
    <property type="entry name" value="TONB-DEPENDENT OUTER MEMBRANE RECEPTOR"/>
    <property type="match status" value="1"/>
</dbReference>
<dbReference type="Pfam" id="PF00593">
    <property type="entry name" value="TonB_dep_Rec_b-barrel"/>
    <property type="match status" value="1"/>
</dbReference>
<evidence type="ECO:0000256" key="3">
    <source>
        <dbReference type="ARBA" id="ARBA00022452"/>
    </source>
</evidence>
<name>A0A926Q306_9FLAO</name>
<dbReference type="InterPro" id="IPR036942">
    <property type="entry name" value="Beta-barrel_TonB_sf"/>
</dbReference>
<feature type="domain" description="TonB-dependent receptor plug" evidence="12">
    <location>
        <begin position="127"/>
        <end position="231"/>
    </location>
</feature>
<dbReference type="Pfam" id="PF13715">
    <property type="entry name" value="CarbopepD_reg_2"/>
    <property type="match status" value="1"/>
</dbReference>
<protein>
    <submittedName>
        <fullName evidence="13">TonB-dependent receptor</fullName>
    </submittedName>
</protein>
<dbReference type="NCBIfam" id="TIGR04057">
    <property type="entry name" value="SusC_RagA_signa"/>
    <property type="match status" value="1"/>
</dbReference>
<dbReference type="Pfam" id="PF07715">
    <property type="entry name" value="Plug"/>
    <property type="match status" value="1"/>
</dbReference>
<evidence type="ECO:0000256" key="7">
    <source>
        <dbReference type="ARBA" id="ARBA00023237"/>
    </source>
</evidence>
<evidence type="ECO:0000256" key="8">
    <source>
        <dbReference type="PROSITE-ProRule" id="PRU01360"/>
    </source>
</evidence>
<dbReference type="Gene3D" id="2.170.130.10">
    <property type="entry name" value="TonB-dependent receptor, plug domain"/>
    <property type="match status" value="1"/>
</dbReference>
<dbReference type="SUPFAM" id="SSF56935">
    <property type="entry name" value="Porins"/>
    <property type="match status" value="1"/>
</dbReference>
<keyword evidence="6 8" id="KW-0472">Membrane</keyword>
<dbReference type="SUPFAM" id="SSF49464">
    <property type="entry name" value="Carboxypeptidase regulatory domain-like"/>
    <property type="match status" value="1"/>
</dbReference>
<gene>
    <name evidence="13" type="ORF">IBL28_10440</name>
</gene>
<reference evidence="13 14" key="1">
    <citation type="submission" date="2020-09" db="EMBL/GenBank/DDBJ databases">
        <title>Sinomicrobium weinanense sp. nov., a halophilic bacteria isolated from saline-alkali soil.</title>
        <authorList>
            <person name="Wu P."/>
            <person name="Ren H."/>
            <person name="Mei Y."/>
            <person name="Liang Y."/>
            <person name="Chen Z."/>
        </authorList>
    </citation>
    <scope>NUCLEOTIDE SEQUENCE [LARGE SCALE GENOMIC DNA]</scope>
    <source>
        <strain evidence="13 14">FJxs</strain>
    </source>
</reference>
<dbReference type="InterPro" id="IPR000531">
    <property type="entry name" value="Beta-barrel_TonB"/>
</dbReference>
<dbReference type="InterPro" id="IPR039426">
    <property type="entry name" value="TonB-dep_rcpt-like"/>
</dbReference>
<keyword evidence="5 9" id="KW-0798">TonB box</keyword>
<evidence type="ECO:0000256" key="2">
    <source>
        <dbReference type="ARBA" id="ARBA00022448"/>
    </source>
</evidence>
<keyword evidence="4 8" id="KW-0812">Transmembrane</keyword>
<feature type="signal peptide" evidence="10">
    <location>
        <begin position="1"/>
        <end position="31"/>
    </location>
</feature>
<dbReference type="InterPro" id="IPR023997">
    <property type="entry name" value="TonB-dep_OMP_SusC/RagA_CS"/>
</dbReference>
<dbReference type="PANTHER" id="PTHR30069:SF28">
    <property type="entry name" value="TONB-DEPENDENT RECEPTOR YNCD-RELATED"/>
    <property type="match status" value="1"/>
</dbReference>
<dbReference type="GO" id="GO:0044718">
    <property type="term" value="P:siderophore transmembrane transport"/>
    <property type="evidence" value="ECO:0007669"/>
    <property type="project" value="TreeGrafter"/>
</dbReference>
<dbReference type="RefSeq" id="WP_187965534.1">
    <property type="nucleotide sequence ID" value="NZ_JACVDC010000026.1"/>
</dbReference>
<comment type="similarity">
    <text evidence="8 9">Belongs to the TonB-dependent receptor family.</text>
</comment>
<dbReference type="InterPro" id="IPR037066">
    <property type="entry name" value="Plug_dom_sf"/>
</dbReference>
<feature type="domain" description="TonB-dependent receptor-like beta-barrel" evidence="11">
    <location>
        <begin position="403"/>
        <end position="982"/>
    </location>
</feature>
<dbReference type="Gene3D" id="2.40.170.20">
    <property type="entry name" value="TonB-dependent receptor, beta-barrel domain"/>
    <property type="match status" value="1"/>
</dbReference>
<dbReference type="AlphaFoldDB" id="A0A926Q306"/>
<dbReference type="InterPro" id="IPR012910">
    <property type="entry name" value="Plug_dom"/>
</dbReference>
<accession>A0A926Q306</accession>
<evidence type="ECO:0000313" key="14">
    <source>
        <dbReference type="Proteomes" id="UP000653730"/>
    </source>
</evidence>
<dbReference type="NCBIfam" id="TIGR04056">
    <property type="entry name" value="OMP_RagA_SusC"/>
    <property type="match status" value="1"/>
</dbReference>
<evidence type="ECO:0000313" key="13">
    <source>
        <dbReference type="EMBL" id="MBC9796389.1"/>
    </source>
</evidence>
<evidence type="ECO:0000256" key="1">
    <source>
        <dbReference type="ARBA" id="ARBA00004571"/>
    </source>
</evidence>